<dbReference type="PROSITE" id="PS50893">
    <property type="entry name" value="ABC_TRANSPORTER_2"/>
    <property type="match status" value="2"/>
</dbReference>
<reference evidence="10 11" key="1">
    <citation type="submission" date="2020-09" db="EMBL/GenBank/DDBJ databases">
        <title>Investigation of environmental microbe.</title>
        <authorList>
            <person name="Ou Y."/>
            <person name="Kang Q."/>
        </authorList>
    </citation>
    <scope>NUCLEOTIDE SEQUENCE [LARGE SCALE GENOMIC DNA]</scope>
    <source>
        <strain evidence="10 11">KJZ-9</strain>
    </source>
</reference>
<feature type="transmembrane region" description="Helical" evidence="7">
    <location>
        <begin position="697"/>
        <end position="719"/>
    </location>
</feature>
<dbReference type="GO" id="GO:0034775">
    <property type="term" value="P:glutathione transmembrane transport"/>
    <property type="evidence" value="ECO:0007669"/>
    <property type="project" value="InterPro"/>
</dbReference>
<accession>A0A7H2BHL8</accession>
<feature type="domain" description="ABC transmembrane type-1" evidence="9">
    <location>
        <begin position="19"/>
        <end position="335"/>
    </location>
</feature>
<gene>
    <name evidence="10" type="primary">cydC</name>
    <name evidence="10" type="ORF">IDM48_06990</name>
</gene>
<feature type="transmembrane region" description="Helical" evidence="7">
    <location>
        <begin position="163"/>
        <end position="184"/>
    </location>
</feature>
<organism evidence="10 11">
    <name type="scientific">Rothia amarae</name>
    <dbReference type="NCBI Taxonomy" id="169480"/>
    <lineage>
        <taxon>Bacteria</taxon>
        <taxon>Bacillati</taxon>
        <taxon>Actinomycetota</taxon>
        <taxon>Actinomycetes</taxon>
        <taxon>Micrococcales</taxon>
        <taxon>Micrococcaceae</taxon>
        <taxon>Rothia</taxon>
    </lineage>
</organism>
<dbReference type="InterPro" id="IPR017871">
    <property type="entry name" value="ABC_transporter-like_CS"/>
</dbReference>
<comment type="subcellular location">
    <subcellularLocation>
        <location evidence="1">Cell membrane</location>
        <topology evidence="1">Multi-pass membrane protein</topology>
    </subcellularLocation>
</comment>
<evidence type="ECO:0000256" key="2">
    <source>
        <dbReference type="ARBA" id="ARBA00022692"/>
    </source>
</evidence>
<dbReference type="RefSeq" id="WP_190616672.1">
    <property type="nucleotide sequence ID" value="NZ_CP061538.1"/>
</dbReference>
<feature type="domain" description="ABC transmembrane type-1" evidence="9">
    <location>
        <begin position="669"/>
        <end position="935"/>
    </location>
</feature>
<dbReference type="InterPro" id="IPR011527">
    <property type="entry name" value="ABC1_TM_dom"/>
</dbReference>
<proteinExistence type="predicted"/>
<evidence type="ECO:0000256" key="3">
    <source>
        <dbReference type="ARBA" id="ARBA00022741"/>
    </source>
</evidence>
<dbReference type="GO" id="GO:0005886">
    <property type="term" value="C:plasma membrane"/>
    <property type="evidence" value="ECO:0007669"/>
    <property type="project" value="UniProtKB-SubCell"/>
</dbReference>
<dbReference type="CDD" id="cd18584">
    <property type="entry name" value="ABC_6TM_AarD_CydD"/>
    <property type="match status" value="1"/>
</dbReference>
<feature type="transmembrane region" description="Helical" evidence="7">
    <location>
        <begin position="882"/>
        <end position="906"/>
    </location>
</feature>
<dbReference type="SMART" id="SM00382">
    <property type="entry name" value="AAA"/>
    <property type="match status" value="2"/>
</dbReference>
<dbReference type="EMBL" id="CP061538">
    <property type="protein sequence ID" value="QNV39164.1"/>
    <property type="molecule type" value="Genomic_DNA"/>
</dbReference>
<dbReference type="GO" id="GO:0016887">
    <property type="term" value="F:ATP hydrolysis activity"/>
    <property type="evidence" value="ECO:0007669"/>
    <property type="project" value="InterPro"/>
</dbReference>
<keyword evidence="2 7" id="KW-0812">Transmembrane</keyword>
<dbReference type="PROSITE" id="PS50929">
    <property type="entry name" value="ABC_TM1F"/>
    <property type="match status" value="2"/>
</dbReference>
<feature type="transmembrane region" description="Helical" evidence="7">
    <location>
        <begin position="665"/>
        <end position="691"/>
    </location>
</feature>
<dbReference type="GO" id="GO:0034040">
    <property type="term" value="F:ATPase-coupled lipid transmembrane transporter activity"/>
    <property type="evidence" value="ECO:0007669"/>
    <property type="project" value="TreeGrafter"/>
</dbReference>
<evidence type="ECO:0000256" key="6">
    <source>
        <dbReference type="ARBA" id="ARBA00023136"/>
    </source>
</evidence>
<dbReference type="KEGG" id="rama:IDM48_06990"/>
<dbReference type="PANTHER" id="PTHR24221">
    <property type="entry name" value="ATP-BINDING CASSETTE SUB-FAMILY B"/>
    <property type="match status" value="1"/>
</dbReference>
<evidence type="ECO:0000313" key="11">
    <source>
        <dbReference type="Proteomes" id="UP000516421"/>
    </source>
</evidence>
<protein>
    <submittedName>
        <fullName evidence="10">Thiol reductant ABC exporter subunit CydC</fullName>
    </submittedName>
</protein>
<dbReference type="GO" id="GO:0005524">
    <property type="term" value="F:ATP binding"/>
    <property type="evidence" value="ECO:0007669"/>
    <property type="project" value="UniProtKB-KW"/>
</dbReference>
<feature type="domain" description="ABC transporter" evidence="8">
    <location>
        <begin position="989"/>
        <end position="1208"/>
    </location>
</feature>
<dbReference type="PROSITE" id="PS00211">
    <property type="entry name" value="ABC_TRANSPORTER_1"/>
    <property type="match status" value="2"/>
</dbReference>
<dbReference type="InterPro" id="IPR014223">
    <property type="entry name" value="ABC_CydC/D"/>
</dbReference>
<dbReference type="InterPro" id="IPR027417">
    <property type="entry name" value="P-loop_NTPase"/>
</dbReference>
<feature type="transmembrane region" description="Helical" evidence="7">
    <location>
        <begin position="273"/>
        <end position="297"/>
    </location>
</feature>
<keyword evidence="5 7" id="KW-1133">Transmembrane helix</keyword>
<dbReference type="InterPro" id="IPR003593">
    <property type="entry name" value="AAA+_ATPase"/>
</dbReference>
<keyword evidence="3" id="KW-0547">Nucleotide-binding</keyword>
<dbReference type="Proteomes" id="UP000516421">
    <property type="component" value="Chromosome"/>
</dbReference>
<feature type="transmembrane region" description="Helical" evidence="7">
    <location>
        <begin position="780"/>
        <end position="802"/>
    </location>
</feature>
<dbReference type="GO" id="GO:0045454">
    <property type="term" value="P:cell redox homeostasis"/>
    <property type="evidence" value="ECO:0007669"/>
    <property type="project" value="InterPro"/>
</dbReference>
<feature type="transmembrane region" description="Helical" evidence="7">
    <location>
        <begin position="808"/>
        <end position="827"/>
    </location>
</feature>
<evidence type="ECO:0000256" key="5">
    <source>
        <dbReference type="ARBA" id="ARBA00022989"/>
    </source>
</evidence>
<dbReference type="SUPFAM" id="SSF90123">
    <property type="entry name" value="ABC transporter transmembrane region"/>
    <property type="match status" value="2"/>
</dbReference>
<feature type="domain" description="ABC transporter" evidence="8">
    <location>
        <begin position="363"/>
        <end position="620"/>
    </location>
</feature>
<dbReference type="SUPFAM" id="SSF52540">
    <property type="entry name" value="P-loop containing nucleoside triphosphate hydrolases"/>
    <property type="match status" value="2"/>
</dbReference>
<keyword evidence="6 7" id="KW-0472">Membrane</keyword>
<dbReference type="InterPro" id="IPR003439">
    <property type="entry name" value="ABC_transporter-like_ATP-bd"/>
</dbReference>
<dbReference type="PANTHER" id="PTHR24221:SF654">
    <property type="entry name" value="ATP-BINDING CASSETTE SUB-FAMILY B MEMBER 6"/>
    <property type="match status" value="1"/>
</dbReference>
<evidence type="ECO:0000259" key="9">
    <source>
        <dbReference type="PROSITE" id="PS50929"/>
    </source>
</evidence>
<dbReference type="Gene3D" id="3.40.50.300">
    <property type="entry name" value="P-loop containing nucleotide triphosphate hydrolases"/>
    <property type="match status" value="2"/>
</dbReference>
<feature type="transmembrane region" description="Helical" evidence="7">
    <location>
        <begin position="190"/>
        <end position="210"/>
    </location>
</feature>
<evidence type="ECO:0000256" key="1">
    <source>
        <dbReference type="ARBA" id="ARBA00004651"/>
    </source>
</evidence>
<dbReference type="Pfam" id="PF00664">
    <property type="entry name" value="ABC_membrane"/>
    <property type="match status" value="1"/>
</dbReference>
<evidence type="ECO:0000256" key="7">
    <source>
        <dbReference type="SAM" id="Phobius"/>
    </source>
</evidence>
<evidence type="ECO:0000313" key="10">
    <source>
        <dbReference type="EMBL" id="QNV39164.1"/>
    </source>
</evidence>
<dbReference type="NCBIfam" id="TIGR02868">
    <property type="entry name" value="CydC"/>
    <property type="match status" value="1"/>
</dbReference>
<keyword evidence="11" id="KW-1185">Reference proteome</keyword>
<dbReference type="CDD" id="cd03228">
    <property type="entry name" value="ABCC_MRP_Like"/>
    <property type="match status" value="1"/>
</dbReference>
<keyword evidence="4" id="KW-0067">ATP-binding</keyword>
<dbReference type="Pfam" id="PF00005">
    <property type="entry name" value="ABC_tran"/>
    <property type="match status" value="2"/>
</dbReference>
<dbReference type="GO" id="GO:0140359">
    <property type="term" value="F:ABC-type transporter activity"/>
    <property type="evidence" value="ECO:0007669"/>
    <property type="project" value="InterPro"/>
</dbReference>
<dbReference type="InterPro" id="IPR036640">
    <property type="entry name" value="ABC1_TM_sf"/>
</dbReference>
<dbReference type="InterPro" id="IPR039421">
    <property type="entry name" value="Type_1_exporter"/>
</dbReference>
<feature type="transmembrane region" description="Helical" evidence="7">
    <location>
        <begin position="918"/>
        <end position="938"/>
    </location>
</feature>
<sequence>MDQPPPLGPSARKHLSVFAIFTILRTLCSIMFAAVIGTALAYLARLTYVAVNSGVEYPSVHAAQRAIFEGNAQARVDGLWWANFGHEPTVLLLVSVGALAALGRALADWALSYSAQRAATGVKSQIRANLIQRVLATGGVDTPDGTGGTAVLLSRGLNALDSYYAKTLTAMVSSFITPLILLVVIAFYDWISALILVLTLPLIPLFMVLIGKTTRQDTAVAQRELLRLSDHIVELVKGLPVLVGLGRARSQAAAMGDLGERYRKTTMQTLRSAFLSSFWLELMTTISVAVVAVVIGIRLVHGQMGLDVALFALLLAPECFQPLRNLGSAYHQSEEGIAALRTAQQMIDRPVPGSIVSFEGDELRVSNVSVSYPGRPQILDRVSFSFPHGSTTAITGYSGCGKSTLLGVISGSVAPGLIPTGNSQPMSVSGEVSGTGSVVWVSQSPSFIATTVLNEVALYGFPVEVHSIEDLTAAQSLITQESPLALSPNGRARYMNYLSIVGLQEYADLSPEALSAGQMRRLAIARTLARVDALEELGERVTVLVDEPTAHLDTAAALRVNASLAALAKTGATLLIVTHDQSLTRRTDYHLHAVSGASGTRWKLEPSKSIGWDFAAFKRAVNQQNDTQVAKPVRKKSQAEPVKAGGVLQTLSDVRDLSGLTIAQSIVPIVLSVLSVCCAVALTALSGWLIVRAAEQPAMMYLLIAVVGVRFFGLGRATLRYAERLKTHDAILRAANSLRVRAWKSAGHTVLSIRSLLRGDHILDRLIGDIDELRDALPRVILPVASHLVVMVLVLGVTALTVPSVLPLMAIAVAVATFVIPAVALYLDYQADSIAREATSEMLRLGVSTMDSAEELRANGLTYLAVKTFENKDRKNVEATQATAGASGFGQALTVLCWWGAALGVVAFSWNDVRGGEIAAPLVAVVVLMCTALFETTIAHLEAVRSWPAFAHLVARMRPLISLRTEEQEAAQTPADLLRQKTTGAPINLMLDNVSTRWPGMKEPVFSGLSADIWSGQWLGITGPSGSGKTTALAALLGFLPLESGSISINGKELFQEDLRGYAAWCPQSAYIFESTIANNLALATDSSQRPTDEQMLQVLDRVGLGNFVRSLPQGLQTPVGAGGSYVSGGQRQRIAIARTLLTASPLLLMDEPTAHLDAPAAQALIKEVAEGTKGTSRRRNGVTHPAVILVSHRAEDIAACDRTVKLG</sequence>
<name>A0A7H2BHL8_9MICC</name>
<dbReference type="AlphaFoldDB" id="A0A7H2BHL8"/>
<dbReference type="Gene3D" id="1.20.1560.10">
    <property type="entry name" value="ABC transporter type 1, transmembrane domain"/>
    <property type="match status" value="2"/>
</dbReference>
<evidence type="ECO:0000256" key="4">
    <source>
        <dbReference type="ARBA" id="ARBA00022840"/>
    </source>
</evidence>
<evidence type="ECO:0000259" key="8">
    <source>
        <dbReference type="PROSITE" id="PS50893"/>
    </source>
</evidence>
<feature type="transmembrane region" description="Helical" evidence="7">
    <location>
        <begin position="17"/>
        <end position="44"/>
    </location>
</feature>